<comment type="caution">
    <text evidence="3">The sequence shown here is derived from an EMBL/GenBank/DDBJ whole genome shotgun (WGS) entry which is preliminary data.</text>
</comment>
<dbReference type="AlphaFoldDB" id="M0MNB1"/>
<dbReference type="RefSeq" id="WP_006671309.1">
    <property type="nucleotide sequence ID" value="NZ_AOMA01000011.1"/>
</dbReference>
<dbReference type="InterPro" id="IPR013087">
    <property type="entry name" value="Znf_C2H2_type"/>
</dbReference>
<name>M0MNB1_9EURY</name>
<organism evidence="3 4">
    <name type="scientific">Halobiforma nitratireducens JCM 10879</name>
    <dbReference type="NCBI Taxonomy" id="1227454"/>
    <lineage>
        <taxon>Archaea</taxon>
        <taxon>Methanobacteriati</taxon>
        <taxon>Methanobacteriota</taxon>
        <taxon>Stenosarchaea group</taxon>
        <taxon>Halobacteria</taxon>
        <taxon>Halobacteriales</taxon>
        <taxon>Natrialbaceae</taxon>
        <taxon>Halobiforma</taxon>
    </lineage>
</organism>
<dbReference type="eggNOG" id="arCOG11839">
    <property type="taxonomic scope" value="Archaea"/>
</dbReference>
<dbReference type="OrthoDB" id="205766at2157"/>
<accession>M0MNB1</accession>
<feature type="compositionally biased region" description="Basic and acidic residues" evidence="1">
    <location>
        <begin position="45"/>
        <end position="73"/>
    </location>
</feature>
<gene>
    <name evidence="3" type="ORF">C446_01683</name>
</gene>
<proteinExistence type="predicted"/>
<reference evidence="3 4" key="1">
    <citation type="journal article" date="2014" name="PLoS Genet.">
        <title>Phylogenetically driven sequencing of extremely halophilic archaea reveals strategies for static and dynamic osmo-response.</title>
        <authorList>
            <person name="Becker E.A."/>
            <person name="Seitzer P.M."/>
            <person name="Tritt A."/>
            <person name="Larsen D."/>
            <person name="Krusor M."/>
            <person name="Yao A.I."/>
            <person name="Wu D."/>
            <person name="Madern D."/>
            <person name="Eisen J.A."/>
            <person name="Darling A.E."/>
            <person name="Facciotti M.T."/>
        </authorList>
    </citation>
    <scope>NUCLEOTIDE SEQUENCE [LARGE SCALE GENOMIC DNA]</scope>
    <source>
        <strain evidence="3 4">JCM 10879</strain>
    </source>
</reference>
<dbReference type="EMBL" id="AOMA01000011">
    <property type="protein sequence ID" value="EMA46229.1"/>
    <property type="molecule type" value="Genomic_DNA"/>
</dbReference>
<protein>
    <recommendedName>
        <fullName evidence="2">C2H2-type domain-containing protein</fullName>
    </recommendedName>
</protein>
<sequence>MNRQLIDRRRCPLCTERYDCRSELRVHLEVQHRKSEIVSRLLDHELESDFEGGNERESESENDSERARRRDESVTVDGDPAPTSV</sequence>
<evidence type="ECO:0000259" key="2">
    <source>
        <dbReference type="PROSITE" id="PS00028"/>
    </source>
</evidence>
<evidence type="ECO:0000256" key="1">
    <source>
        <dbReference type="SAM" id="MobiDB-lite"/>
    </source>
</evidence>
<dbReference type="Proteomes" id="UP000011607">
    <property type="component" value="Unassembled WGS sequence"/>
</dbReference>
<feature type="domain" description="C2H2-type" evidence="2">
    <location>
        <begin position="11"/>
        <end position="32"/>
    </location>
</feature>
<dbReference type="PROSITE" id="PS00028">
    <property type="entry name" value="ZINC_FINGER_C2H2_1"/>
    <property type="match status" value="1"/>
</dbReference>
<evidence type="ECO:0000313" key="3">
    <source>
        <dbReference type="EMBL" id="EMA46229.1"/>
    </source>
</evidence>
<keyword evidence="4" id="KW-1185">Reference proteome</keyword>
<evidence type="ECO:0000313" key="4">
    <source>
        <dbReference type="Proteomes" id="UP000011607"/>
    </source>
</evidence>
<feature type="region of interest" description="Disordered" evidence="1">
    <location>
        <begin position="45"/>
        <end position="85"/>
    </location>
</feature>